<dbReference type="SUPFAM" id="SSF51161">
    <property type="entry name" value="Trimeric LpxA-like enzymes"/>
    <property type="match status" value="1"/>
</dbReference>
<dbReference type="InterPro" id="IPR011004">
    <property type="entry name" value="Trimer_LpxA-like_sf"/>
</dbReference>
<keyword evidence="2" id="KW-0677">Repeat</keyword>
<name>A0A7M3DPR0_RHILE</name>
<evidence type="ECO:0000256" key="2">
    <source>
        <dbReference type="ARBA" id="ARBA00022737"/>
    </source>
</evidence>
<keyword evidence="3 4" id="KW-0012">Acyltransferase</keyword>
<evidence type="ECO:0000256" key="1">
    <source>
        <dbReference type="ARBA" id="ARBA00022679"/>
    </source>
</evidence>
<dbReference type="PANTHER" id="PTHR23416:SF78">
    <property type="entry name" value="LIPOPOLYSACCHARIDE BIOSYNTHESIS O-ACETYL TRANSFERASE WBBJ-RELATED"/>
    <property type="match status" value="1"/>
</dbReference>
<evidence type="ECO:0000256" key="3">
    <source>
        <dbReference type="ARBA" id="ARBA00023315"/>
    </source>
</evidence>
<organism evidence="4 5">
    <name type="scientific">Rhizobium leguminosarum</name>
    <dbReference type="NCBI Taxonomy" id="384"/>
    <lineage>
        <taxon>Bacteria</taxon>
        <taxon>Pseudomonadati</taxon>
        <taxon>Pseudomonadota</taxon>
        <taxon>Alphaproteobacteria</taxon>
        <taxon>Hyphomicrobiales</taxon>
        <taxon>Rhizobiaceae</taxon>
        <taxon>Rhizobium/Agrobacterium group</taxon>
        <taxon>Rhizobium</taxon>
    </lineage>
</organism>
<dbReference type="InterPro" id="IPR001451">
    <property type="entry name" value="Hexapep"/>
</dbReference>
<dbReference type="CDD" id="cd04647">
    <property type="entry name" value="LbH_MAT_like"/>
    <property type="match status" value="1"/>
</dbReference>
<comment type="caution">
    <text evidence="4">The sequence shown here is derived from an EMBL/GenBank/DDBJ whole genome shotgun (WGS) entry which is preliminary data.</text>
</comment>
<accession>A0A7M3DPR0</accession>
<evidence type="ECO:0000313" key="4">
    <source>
        <dbReference type="EMBL" id="TAY50648.1"/>
    </source>
</evidence>
<dbReference type="InterPro" id="IPR018357">
    <property type="entry name" value="Hexapep_transf_CS"/>
</dbReference>
<sequence length="165" mass="17087">MSQSLIIDPTARIDERAVIDAGGGSIVIGRKTTIASFAMLLAHGGQIEIGEFCSVNPFCVLYGHGGLRIGNYVRIATHTVIIPANHVFDDPDTPITNQGLTKLGVTIGDDVWIGAGARILDGVTIGTGAVIGAGSVVTQNVPERNIFAGVPARKLGERGTKPSAT</sequence>
<reference evidence="4 5" key="1">
    <citation type="submission" date="2019-02" db="EMBL/GenBank/DDBJ databases">
        <title>The genomic architecture of introgression among sibling species of bacteria.</title>
        <authorList>
            <person name="Cavassim M.I.A."/>
            <person name="Moeskjaer S."/>
            <person name="Moslemi C."/>
            <person name="Fields B."/>
            <person name="Bachmann A."/>
            <person name="Vilhjalmsson B."/>
            <person name="Schierup M.H."/>
            <person name="Young J.P.W."/>
            <person name="Andersen S.U."/>
        </authorList>
    </citation>
    <scope>NUCLEOTIDE SEQUENCE [LARGE SCALE GENOMIC DNA]</scope>
    <source>
        <strain evidence="4 5">SM135B</strain>
    </source>
</reference>
<evidence type="ECO:0000313" key="5">
    <source>
        <dbReference type="Proteomes" id="UP000292974"/>
    </source>
</evidence>
<dbReference type="InterPro" id="IPR051159">
    <property type="entry name" value="Hexapeptide_acetyltransf"/>
</dbReference>
<dbReference type="EMBL" id="SIOP01000001">
    <property type="protein sequence ID" value="TAY50648.1"/>
    <property type="molecule type" value="Genomic_DNA"/>
</dbReference>
<gene>
    <name evidence="4" type="ORF">ELH90_02450</name>
</gene>
<dbReference type="GO" id="GO:0016746">
    <property type="term" value="F:acyltransferase activity"/>
    <property type="evidence" value="ECO:0007669"/>
    <property type="project" value="UniProtKB-KW"/>
</dbReference>
<dbReference type="AlphaFoldDB" id="A0A7M3DPR0"/>
<proteinExistence type="predicted"/>
<dbReference type="PANTHER" id="PTHR23416">
    <property type="entry name" value="SIALIC ACID SYNTHASE-RELATED"/>
    <property type="match status" value="1"/>
</dbReference>
<dbReference type="RefSeq" id="WP_130715671.1">
    <property type="nucleotide sequence ID" value="NZ_SIOP01000001.1"/>
</dbReference>
<dbReference type="Proteomes" id="UP000292974">
    <property type="component" value="Unassembled WGS sequence"/>
</dbReference>
<protein>
    <submittedName>
        <fullName evidence="4">Acyltransferase</fullName>
    </submittedName>
</protein>
<keyword evidence="1 4" id="KW-0808">Transferase</keyword>
<dbReference type="Gene3D" id="2.160.10.10">
    <property type="entry name" value="Hexapeptide repeat proteins"/>
    <property type="match status" value="1"/>
</dbReference>
<dbReference type="PROSITE" id="PS00101">
    <property type="entry name" value="HEXAPEP_TRANSFERASES"/>
    <property type="match status" value="1"/>
</dbReference>
<dbReference type="Pfam" id="PF00132">
    <property type="entry name" value="Hexapep"/>
    <property type="match status" value="1"/>
</dbReference>